<dbReference type="PANTHER" id="PTHR34796">
    <property type="entry name" value="EXPRESSED PROTEIN"/>
    <property type="match status" value="1"/>
</dbReference>
<dbReference type="PANTHER" id="PTHR34796:SF1">
    <property type="entry name" value="EXPRESSED PROTEIN"/>
    <property type="match status" value="1"/>
</dbReference>
<proteinExistence type="predicted"/>
<organism evidence="2 3">
    <name type="scientific">Paenibacillus anaericanus</name>
    <dbReference type="NCBI Taxonomy" id="170367"/>
    <lineage>
        <taxon>Bacteria</taxon>
        <taxon>Bacillati</taxon>
        <taxon>Bacillota</taxon>
        <taxon>Bacilli</taxon>
        <taxon>Bacillales</taxon>
        <taxon>Paenibacillaceae</taxon>
        <taxon>Paenibacillus</taxon>
    </lineage>
</organism>
<dbReference type="AlphaFoldDB" id="A0A433Y513"/>
<dbReference type="Gene3D" id="1.10.3450.10">
    <property type="entry name" value="TTHA0068-like"/>
    <property type="match status" value="1"/>
</dbReference>
<evidence type="ECO:0000256" key="1">
    <source>
        <dbReference type="SAM" id="MobiDB-lite"/>
    </source>
</evidence>
<keyword evidence="3" id="KW-1185">Reference proteome</keyword>
<sequence length="153" mass="17650">MSYEPLYVAYLIYFNRDRDYFECHEVLEELWLKQDKDPLYKGLLQVAVGLYHFRNGNVTGGVKMLRSSIGRLSPYPADILGINLTKLRTEVSAYITALERYQDQPFEYYDLTIEICDAELLSIVASTSLDISPNVPQRRGPQRGAKHELRQKG</sequence>
<reference evidence="2 3" key="1">
    <citation type="submission" date="2018-12" db="EMBL/GenBank/DDBJ databases">
        <authorList>
            <person name="Sun L."/>
            <person name="Chen Z."/>
        </authorList>
    </citation>
    <scope>NUCLEOTIDE SEQUENCE [LARGE SCALE GENOMIC DNA]</scope>
    <source>
        <strain evidence="2 3">DSM 15890</strain>
    </source>
</reference>
<dbReference type="Pfam" id="PF03745">
    <property type="entry name" value="DUF309"/>
    <property type="match status" value="1"/>
</dbReference>
<accession>A0A433Y513</accession>
<gene>
    <name evidence="2" type="ORF">EJP82_19965</name>
</gene>
<evidence type="ECO:0000313" key="3">
    <source>
        <dbReference type="Proteomes" id="UP000279446"/>
    </source>
</evidence>
<evidence type="ECO:0000313" key="2">
    <source>
        <dbReference type="EMBL" id="RUT43402.1"/>
    </source>
</evidence>
<dbReference type="EMBL" id="RZNY01000019">
    <property type="protein sequence ID" value="RUT43402.1"/>
    <property type="molecule type" value="Genomic_DNA"/>
</dbReference>
<dbReference type="InterPro" id="IPR023203">
    <property type="entry name" value="TTHA0068_sf"/>
</dbReference>
<dbReference type="OrthoDB" id="165483at2"/>
<name>A0A433Y513_9BACL</name>
<dbReference type="InterPro" id="IPR005500">
    <property type="entry name" value="DUF309"/>
</dbReference>
<feature type="region of interest" description="Disordered" evidence="1">
    <location>
        <begin position="134"/>
        <end position="153"/>
    </location>
</feature>
<dbReference type="RefSeq" id="WP_127193829.1">
    <property type="nucleotide sequence ID" value="NZ_RZNY01000019.1"/>
</dbReference>
<comment type="caution">
    <text evidence="2">The sequence shown here is derived from an EMBL/GenBank/DDBJ whole genome shotgun (WGS) entry which is preliminary data.</text>
</comment>
<dbReference type="SUPFAM" id="SSF140663">
    <property type="entry name" value="TTHA0068-like"/>
    <property type="match status" value="1"/>
</dbReference>
<dbReference type="Proteomes" id="UP000279446">
    <property type="component" value="Unassembled WGS sequence"/>
</dbReference>
<protein>
    <submittedName>
        <fullName evidence="2">DUF309 domain-containing protein</fullName>
    </submittedName>
</protein>